<evidence type="ECO:0008006" key="5">
    <source>
        <dbReference type="Google" id="ProtNLM"/>
    </source>
</evidence>
<feature type="signal peptide" evidence="2">
    <location>
        <begin position="1"/>
        <end position="27"/>
    </location>
</feature>
<reference evidence="4" key="2">
    <citation type="submission" date="2010-01" db="EMBL/GenBank/DDBJ databases">
        <title>The complete genome of Conexibacter woesei DSM 14684.</title>
        <authorList>
            <consortium name="US DOE Joint Genome Institute (JGI-PGF)"/>
            <person name="Lucas S."/>
            <person name="Copeland A."/>
            <person name="Lapidus A."/>
            <person name="Glavina del Rio T."/>
            <person name="Dalin E."/>
            <person name="Tice H."/>
            <person name="Bruce D."/>
            <person name="Goodwin L."/>
            <person name="Pitluck S."/>
            <person name="Kyrpides N."/>
            <person name="Mavromatis K."/>
            <person name="Ivanova N."/>
            <person name="Mikhailova N."/>
            <person name="Chertkov O."/>
            <person name="Brettin T."/>
            <person name="Detter J.C."/>
            <person name="Han C."/>
            <person name="Larimer F."/>
            <person name="Land M."/>
            <person name="Hauser L."/>
            <person name="Markowitz V."/>
            <person name="Cheng J.-F."/>
            <person name="Hugenholtz P."/>
            <person name="Woyke T."/>
            <person name="Wu D."/>
            <person name="Pukall R."/>
            <person name="Steenblock K."/>
            <person name="Schneider S."/>
            <person name="Klenk H.-P."/>
            <person name="Eisen J.A."/>
        </authorList>
    </citation>
    <scope>NUCLEOTIDE SEQUENCE [LARGE SCALE GENOMIC DNA]</scope>
    <source>
        <strain evidence="4">DSM 14684 / CIP 108061 / JCM 11494 / NBRC 100937 / ID131577</strain>
    </source>
</reference>
<keyword evidence="1" id="KW-1133">Transmembrane helix</keyword>
<dbReference type="RefSeq" id="WP_012932922.1">
    <property type="nucleotide sequence ID" value="NC_013739.1"/>
</dbReference>
<proteinExistence type="predicted"/>
<dbReference type="Proteomes" id="UP000008229">
    <property type="component" value="Chromosome"/>
</dbReference>
<keyword evidence="4" id="KW-1185">Reference proteome</keyword>
<dbReference type="OrthoDB" id="2720864at2"/>
<dbReference type="HOGENOM" id="CLU_2192537_0_0_11"/>
<evidence type="ECO:0000256" key="2">
    <source>
        <dbReference type="SAM" id="SignalP"/>
    </source>
</evidence>
<gene>
    <name evidence="3" type="ordered locus">Cwoe_1443</name>
</gene>
<accession>D3EYZ7</accession>
<keyword evidence="1" id="KW-0472">Membrane</keyword>
<feature type="transmembrane region" description="Helical" evidence="1">
    <location>
        <begin position="43"/>
        <end position="61"/>
    </location>
</feature>
<feature type="chain" id="PRO_5003043350" description="TrbC/VIRB2 family protein" evidence="2">
    <location>
        <begin position="28"/>
        <end position="108"/>
    </location>
</feature>
<evidence type="ECO:0000256" key="1">
    <source>
        <dbReference type="SAM" id="Phobius"/>
    </source>
</evidence>
<dbReference type="STRING" id="469383.Cwoe_1443"/>
<keyword evidence="2" id="KW-0732">Signal</keyword>
<dbReference type="AlphaFoldDB" id="D3EYZ7"/>
<sequence length="108" mass="10986" precursor="true">MSRKFIVLAIAATAVGLALSVAGPAWAEPSDIGKNVGDELQSWAKGLLLAVAALVALPALAKRDVSQGLVIVLLVVIVGGFVYATTPVQNTISTMWNTVAGSAEKGGK</sequence>
<reference evidence="3 4" key="1">
    <citation type="journal article" date="2010" name="Stand. Genomic Sci.">
        <title>Complete genome sequence of Conexibacter woesei type strain (ID131577).</title>
        <authorList>
            <person name="Pukall R."/>
            <person name="Lapidus A."/>
            <person name="Glavina Del Rio T."/>
            <person name="Copeland A."/>
            <person name="Tice H."/>
            <person name="Cheng J.-F."/>
            <person name="Lucas S."/>
            <person name="Chen F."/>
            <person name="Nolan M."/>
            <person name="Bruce D."/>
            <person name="Goodwin L."/>
            <person name="Pitluck S."/>
            <person name="Mavromatis K."/>
            <person name="Ivanova N."/>
            <person name="Ovchinnikova G."/>
            <person name="Pati A."/>
            <person name="Chen A."/>
            <person name="Palaniappan K."/>
            <person name="Land M."/>
            <person name="Hauser L."/>
            <person name="Chang Y.-J."/>
            <person name="Jeffries C.D."/>
            <person name="Chain P."/>
            <person name="Meincke L."/>
            <person name="Sims D."/>
            <person name="Brettin T."/>
            <person name="Detter J.C."/>
            <person name="Rohde M."/>
            <person name="Goeker M."/>
            <person name="Bristow J."/>
            <person name="Eisen J.A."/>
            <person name="Markowitz V."/>
            <person name="Kyrpides N.C."/>
            <person name="Klenk H.-P."/>
            <person name="Hugenholtz P."/>
        </authorList>
    </citation>
    <scope>NUCLEOTIDE SEQUENCE [LARGE SCALE GENOMIC DNA]</scope>
    <source>
        <strain evidence="4">DSM 14684 / CIP 108061 / JCM 11494 / NBRC 100937 / ID131577</strain>
    </source>
</reference>
<name>D3EYZ7_CONWI</name>
<protein>
    <recommendedName>
        <fullName evidence="5">TrbC/VIRB2 family protein</fullName>
    </recommendedName>
</protein>
<evidence type="ECO:0000313" key="3">
    <source>
        <dbReference type="EMBL" id="ADB49871.1"/>
    </source>
</evidence>
<organism evidence="3 4">
    <name type="scientific">Conexibacter woesei (strain DSM 14684 / CCUG 47730 / CIP 108061 / JCM 11494 / NBRC 100937 / ID131577)</name>
    <dbReference type="NCBI Taxonomy" id="469383"/>
    <lineage>
        <taxon>Bacteria</taxon>
        <taxon>Bacillati</taxon>
        <taxon>Actinomycetota</taxon>
        <taxon>Thermoleophilia</taxon>
        <taxon>Solirubrobacterales</taxon>
        <taxon>Conexibacteraceae</taxon>
        <taxon>Conexibacter</taxon>
    </lineage>
</organism>
<keyword evidence="1" id="KW-0812">Transmembrane</keyword>
<dbReference type="eggNOG" id="ENOG5031PG4">
    <property type="taxonomic scope" value="Bacteria"/>
</dbReference>
<evidence type="ECO:0000313" key="4">
    <source>
        <dbReference type="Proteomes" id="UP000008229"/>
    </source>
</evidence>
<feature type="transmembrane region" description="Helical" evidence="1">
    <location>
        <begin position="68"/>
        <end position="86"/>
    </location>
</feature>
<dbReference type="EMBL" id="CP001854">
    <property type="protein sequence ID" value="ADB49871.1"/>
    <property type="molecule type" value="Genomic_DNA"/>
</dbReference>
<dbReference type="KEGG" id="cwo:Cwoe_1443"/>